<evidence type="ECO:0000256" key="1">
    <source>
        <dbReference type="ARBA" id="ARBA00004448"/>
    </source>
</evidence>
<proteinExistence type="inferred from homology"/>
<keyword evidence="9 10" id="KW-0472">Membrane</keyword>
<dbReference type="PROSITE" id="PS50920">
    <property type="entry name" value="SOLCAR"/>
    <property type="match status" value="3"/>
</dbReference>
<evidence type="ECO:0000256" key="9">
    <source>
        <dbReference type="ARBA" id="ARBA00023136"/>
    </source>
</evidence>
<dbReference type="EMBL" id="FWEW01001418">
    <property type="protein sequence ID" value="SLM37070.1"/>
    <property type="molecule type" value="Genomic_DNA"/>
</dbReference>
<evidence type="ECO:0000256" key="7">
    <source>
        <dbReference type="ARBA" id="ARBA00022989"/>
    </source>
</evidence>
<keyword evidence="6" id="KW-0999">Mitochondrion inner membrane</keyword>
<reference evidence="14" key="1">
    <citation type="submission" date="2017-03" db="EMBL/GenBank/DDBJ databases">
        <authorList>
            <person name="Sharma R."/>
            <person name="Thines M."/>
        </authorList>
    </citation>
    <scope>NUCLEOTIDE SEQUENCE [LARGE SCALE GENOMIC DNA]</scope>
</reference>
<evidence type="ECO:0000256" key="5">
    <source>
        <dbReference type="ARBA" id="ARBA00022737"/>
    </source>
</evidence>
<dbReference type="InterPro" id="IPR023395">
    <property type="entry name" value="MCP_dom_sf"/>
</dbReference>
<evidence type="ECO:0000256" key="8">
    <source>
        <dbReference type="ARBA" id="ARBA00023128"/>
    </source>
</evidence>
<evidence type="ECO:0000256" key="6">
    <source>
        <dbReference type="ARBA" id="ARBA00022792"/>
    </source>
</evidence>
<dbReference type="GO" id="GO:0022857">
    <property type="term" value="F:transmembrane transporter activity"/>
    <property type="evidence" value="ECO:0007669"/>
    <property type="project" value="TreeGrafter"/>
</dbReference>
<evidence type="ECO:0000256" key="12">
    <source>
        <dbReference type="SAM" id="Phobius"/>
    </source>
</evidence>
<accession>A0A1W5D221</accession>
<dbReference type="PANTHER" id="PTHR45624">
    <property type="entry name" value="MITOCHONDRIAL BASIC AMINO ACIDS TRANSPORTER-RELATED"/>
    <property type="match status" value="1"/>
</dbReference>
<keyword evidence="4 10" id="KW-0812">Transmembrane</keyword>
<dbReference type="PRINTS" id="PR00926">
    <property type="entry name" value="MITOCARRIER"/>
</dbReference>
<feature type="transmembrane region" description="Helical" evidence="12">
    <location>
        <begin position="6"/>
        <end position="28"/>
    </location>
</feature>
<feature type="transmembrane region" description="Helical" evidence="12">
    <location>
        <begin position="267"/>
        <end position="290"/>
    </location>
</feature>
<dbReference type="InterPro" id="IPR002067">
    <property type="entry name" value="MCP"/>
</dbReference>
<feature type="transmembrane region" description="Helical" evidence="12">
    <location>
        <begin position="49"/>
        <end position="72"/>
    </location>
</feature>
<evidence type="ECO:0000256" key="2">
    <source>
        <dbReference type="ARBA" id="ARBA00006375"/>
    </source>
</evidence>
<evidence type="ECO:0000256" key="4">
    <source>
        <dbReference type="ARBA" id="ARBA00022692"/>
    </source>
</evidence>
<keyword evidence="3 11" id="KW-0813">Transport</keyword>
<feature type="transmembrane region" description="Helical" evidence="12">
    <location>
        <begin position="92"/>
        <end position="113"/>
    </location>
</feature>
<keyword evidence="7 12" id="KW-1133">Transmembrane helix</keyword>
<dbReference type="SUPFAM" id="SSF103506">
    <property type="entry name" value="Mitochondrial carrier"/>
    <property type="match status" value="1"/>
</dbReference>
<feature type="repeat" description="Solcar" evidence="10">
    <location>
        <begin position="190"/>
        <end position="296"/>
    </location>
</feature>
<dbReference type="AlphaFoldDB" id="A0A1W5D221"/>
<dbReference type="Pfam" id="PF00153">
    <property type="entry name" value="Mito_carr"/>
    <property type="match status" value="3"/>
</dbReference>
<feature type="repeat" description="Solcar" evidence="10">
    <location>
        <begin position="1"/>
        <end position="80"/>
    </location>
</feature>
<protein>
    <submittedName>
        <fullName evidence="13">Mitochondrial carrier protein</fullName>
    </submittedName>
</protein>
<dbReference type="PANTHER" id="PTHR45624:SF10">
    <property type="entry name" value="SLC (SOLUTE CARRIER) HOMOLOG"/>
    <property type="match status" value="1"/>
</dbReference>
<dbReference type="GO" id="GO:0005743">
    <property type="term" value="C:mitochondrial inner membrane"/>
    <property type="evidence" value="ECO:0007669"/>
    <property type="project" value="UniProtKB-SubCell"/>
</dbReference>
<comment type="similarity">
    <text evidence="2 11">Belongs to the mitochondrial carrier (TC 2.A.29) family.</text>
</comment>
<name>A0A1W5D221_9LECA</name>
<sequence>MSDFWAGYLSGAVGILLGNPLDLLKVRLQAGEAHASLERRSLVAQFDSAGSLIRGSTAPILGYGALGALLFASYNRTLMLLDPTIRDPTNPIGASLLNIWAAGAVGGLATWILSAPTELIKCRTQLRGGEQSSWSIAKDTWRQGGLRGFYFGGGVTSVRDSVGYGFYFWSYELSKRWMTGEPLDHESESQAAVKVLLCGGLAGVVTWASIYPLDVIKTRVQTQVSSLSPAEQQQIFGPPQQEFLGQRPRPGAFEVAKQAYRTDGMGVFFRGLGICSLRAFIVNAVQWAMYEWIMRVLKPA</sequence>
<comment type="subcellular location">
    <subcellularLocation>
        <location evidence="1">Mitochondrion inner membrane</location>
        <topology evidence="1">Multi-pass membrane protein</topology>
    </subcellularLocation>
</comment>
<evidence type="ECO:0000256" key="11">
    <source>
        <dbReference type="RuleBase" id="RU000488"/>
    </source>
</evidence>
<feature type="transmembrane region" description="Helical" evidence="12">
    <location>
        <begin position="191"/>
        <end position="213"/>
    </location>
</feature>
<dbReference type="Proteomes" id="UP000192927">
    <property type="component" value="Unassembled WGS sequence"/>
</dbReference>
<organism evidence="13 14">
    <name type="scientific">Lasallia pustulata</name>
    <dbReference type="NCBI Taxonomy" id="136370"/>
    <lineage>
        <taxon>Eukaryota</taxon>
        <taxon>Fungi</taxon>
        <taxon>Dikarya</taxon>
        <taxon>Ascomycota</taxon>
        <taxon>Pezizomycotina</taxon>
        <taxon>Lecanoromycetes</taxon>
        <taxon>OSLEUM clade</taxon>
        <taxon>Umbilicariomycetidae</taxon>
        <taxon>Umbilicariales</taxon>
        <taxon>Umbilicariaceae</taxon>
        <taxon>Lasallia</taxon>
    </lineage>
</organism>
<dbReference type="Gene3D" id="1.50.40.10">
    <property type="entry name" value="Mitochondrial carrier domain"/>
    <property type="match status" value="1"/>
</dbReference>
<feature type="repeat" description="Solcar" evidence="10">
    <location>
        <begin position="94"/>
        <end position="177"/>
    </location>
</feature>
<dbReference type="InterPro" id="IPR050567">
    <property type="entry name" value="Mitochondrial_Carrier"/>
</dbReference>
<keyword evidence="14" id="KW-1185">Reference proteome</keyword>
<evidence type="ECO:0000313" key="14">
    <source>
        <dbReference type="Proteomes" id="UP000192927"/>
    </source>
</evidence>
<evidence type="ECO:0000256" key="10">
    <source>
        <dbReference type="PROSITE-ProRule" id="PRU00282"/>
    </source>
</evidence>
<evidence type="ECO:0000256" key="3">
    <source>
        <dbReference type="ARBA" id="ARBA00022448"/>
    </source>
</evidence>
<keyword evidence="5" id="KW-0677">Repeat</keyword>
<feature type="transmembrane region" description="Helical" evidence="12">
    <location>
        <begin position="148"/>
        <end position="171"/>
    </location>
</feature>
<dbReference type="InterPro" id="IPR018108">
    <property type="entry name" value="MCP_transmembrane"/>
</dbReference>
<evidence type="ECO:0000313" key="13">
    <source>
        <dbReference type="EMBL" id="SLM37070.1"/>
    </source>
</evidence>
<keyword evidence="8" id="KW-0496">Mitochondrion</keyword>